<keyword evidence="3" id="KW-1185">Reference proteome</keyword>
<proteinExistence type="predicted"/>
<dbReference type="InterPro" id="IPR047789">
    <property type="entry name" value="CU044_5270-like"/>
</dbReference>
<evidence type="ECO:0000313" key="2">
    <source>
        <dbReference type="EMBL" id="RNF81608.1"/>
    </source>
</evidence>
<evidence type="ECO:0008006" key="4">
    <source>
        <dbReference type="Google" id="ProtNLM"/>
    </source>
</evidence>
<comment type="caution">
    <text evidence="2">The sequence shown here is derived from an EMBL/GenBank/DDBJ whole genome shotgun (WGS) entry which is preliminary data.</text>
</comment>
<keyword evidence="1" id="KW-1133">Transmembrane helix</keyword>
<gene>
    <name evidence="2" type="ORF">EEJ42_46265</name>
</gene>
<keyword evidence="1" id="KW-0472">Membrane</keyword>
<name>A0A3M8SJT2_9ACTN</name>
<dbReference type="RefSeq" id="WP_123108139.1">
    <property type="nucleotide sequence ID" value="NZ_RIBZ01000863.1"/>
</dbReference>
<keyword evidence="1" id="KW-0812">Transmembrane</keyword>
<reference evidence="2 3" key="1">
    <citation type="submission" date="2018-11" db="EMBL/GenBank/DDBJ databases">
        <title>The Potential of Streptomyces as Biocontrol Agents against the Tomato grey mould, Botrytis cinerea (Gray mold) Frontiers in Microbiology.</title>
        <authorList>
            <person name="Li D."/>
        </authorList>
    </citation>
    <scope>NUCLEOTIDE SEQUENCE [LARGE SCALE GENOMIC DNA]</scope>
    <source>
        <strain evidence="2 3">NEAU-LD23</strain>
    </source>
</reference>
<sequence length="340" mass="37128">MRPEREDAAYEDTACEELARLLPPVPGERDVPSAPYLHHKDRLMQLIDNAAADQKTTPTPKARPRLLRPAVLMPAAALALAGALAVAFTGGGGASGDATAQPRETATVLLDRLAGTAAKSDVRPVRQDQFVYVKSVGAGAEMTEDGASELDPRGEHEVWKSQQVKRIHKIGETHDDEGYAPMYELGGSPAGIDRPTYQWLASLPTDPDVLLKELYRMTEAEDGQEKAQAVFEQIGRLLGDVMPPENAAALYKAAAKIPGVTRHEDAVDAAGRHGFGIARVDKRTWVANEWIFDRDSLAYLGEREYRTKDFAAGKKGDVLAEYALLKHGIVDHYRERPATK</sequence>
<evidence type="ECO:0000313" key="3">
    <source>
        <dbReference type="Proteomes" id="UP000275401"/>
    </source>
</evidence>
<dbReference type="EMBL" id="RIBZ01000863">
    <property type="protein sequence ID" value="RNF81608.1"/>
    <property type="molecule type" value="Genomic_DNA"/>
</dbReference>
<accession>A0A3M8SJT2</accession>
<dbReference type="Proteomes" id="UP000275401">
    <property type="component" value="Unassembled WGS sequence"/>
</dbReference>
<dbReference type="NCBIfam" id="NF038083">
    <property type="entry name" value="CU044_5270_fam"/>
    <property type="match status" value="1"/>
</dbReference>
<dbReference type="AlphaFoldDB" id="A0A3M8SJT2"/>
<evidence type="ECO:0000256" key="1">
    <source>
        <dbReference type="SAM" id="Phobius"/>
    </source>
</evidence>
<feature type="transmembrane region" description="Helical" evidence="1">
    <location>
        <begin position="71"/>
        <end position="94"/>
    </location>
</feature>
<protein>
    <recommendedName>
        <fullName evidence="4">CU044_5270 family protein</fullName>
    </recommendedName>
</protein>
<organism evidence="2 3">
    <name type="scientific">Streptomyces botrytidirepellens</name>
    <dbReference type="NCBI Taxonomy" id="2486417"/>
    <lineage>
        <taxon>Bacteria</taxon>
        <taxon>Bacillati</taxon>
        <taxon>Actinomycetota</taxon>
        <taxon>Actinomycetes</taxon>
        <taxon>Kitasatosporales</taxon>
        <taxon>Streptomycetaceae</taxon>
        <taxon>Streptomyces</taxon>
    </lineage>
</organism>